<dbReference type="Proteomes" id="UP000307173">
    <property type="component" value="Unassembled WGS sequence"/>
</dbReference>
<dbReference type="AlphaFoldDB" id="A0A4T0WWG7"/>
<evidence type="ECO:0000256" key="6">
    <source>
        <dbReference type="ARBA" id="ARBA00023004"/>
    </source>
</evidence>
<dbReference type="PANTHER" id="PTHR30468:SF1">
    <property type="entry name" value="ALPHA-KETOGLUTARATE-DEPENDENT SULFONATE DIOXYGENASE"/>
    <property type="match status" value="1"/>
</dbReference>
<sequence>MTTLGAISYDEAIHFHNDTDEANDSGISSISKEMLAKTRFPQWAPTWDIAHDHTFENVPTFKAIDRGLFADPSYPLLKSIPGASFKHVSPKLGLEVNGIQLSSLSNNQKDELAHLVETYGVVAFRDQDLKYHSFDEIKKLGSYFGPLHVHPTSGAPLNHPEFHITYRRGSKDEQIKMFNDKLHNIGWHSDVTYENQPPGITFFAMLQSGESGGDTQFIDMFETYDRLSPLMKSLIDNLKVLHTSKDQAYFAKLTGGIERKDPSDNIHPLVRYHPVLKKKCLFINKSFSRRILGLKTEESDNLLLFLLNHTEACLDAHVRMQWDENTVVVWDNRRVIHTATNDWDTEDIRHAFRVTSLAERPVANKDELDAWTPELELELEKSKDLVIKLSPKEYYEKYYQ</sequence>
<evidence type="ECO:0000256" key="3">
    <source>
        <dbReference type="ARBA" id="ARBA00022723"/>
    </source>
</evidence>
<evidence type="ECO:0000313" key="8">
    <source>
        <dbReference type="EMBL" id="TID15805.1"/>
    </source>
</evidence>
<comment type="cofactor">
    <cofactor evidence="1">
        <name>Fe(2+)</name>
        <dbReference type="ChEBI" id="CHEBI:29033"/>
    </cofactor>
</comment>
<dbReference type="PANTHER" id="PTHR30468">
    <property type="entry name" value="ALPHA-KETOGLUTARATE-DEPENDENT SULFONATE DIOXYGENASE"/>
    <property type="match status" value="1"/>
</dbReference>
<evidence type="ECO:0000256" key="2">
    <source>
        <dbReference type="ARBA" id="ARBA00005896"/>
    </source>
</evidence>
<protein>
    <recommendedName>
        <fullName evidence="7">TauD/TfdA-like domain-containing protein</fullName>
    </recommendedName>
</protein>
<dbReference type="OrthoDB" id="10257314at2759"/>
<feature type="domain" description="TauD/TfdA-like" evidence="7">
    <location>
        <begin position="85"/>
        <end position="355"/>
    </location>
</feature>
<dbReference type="FunFam" id="3.60.130.10:FF:000003">
    <property type="entry name" value="Alpha-ketoglutarate-dependent taurine dioxygenase"/>
    <property type="match status" value="1"/>
</dbReference>
<keyword evidence="9" id="KW-1185">Reference proteome</keyword>
<evidence type="ECO:0000259" key="7">
    <source>
        <dbReference type="Pfam" id="PF02668"/>
    </source>
</evidence>
<dbReference type="GO" id="GO:0046872">
    <property type="term" value="F:metal ion binding"/>
    <property type="evidence" value="ECO:0007669"/>
    <property type="project" value="UniProtKB-KW"/>
</dbReference>
<reference evidence="8 9" key="1">
    <citation type="journal article" date="2019" name="Front. Genet.">
        <title>Whole-Genome Sequencing of the Opportunistic Yeast Pathogen Candida inconspicua Uncovers Its Hybrid Origin.</title>
        <authorList>
            <person name="Mixao V."/>
            <person name="Hansen A.P."/>
            <person name="Saus E."/>
            <person name="Boekhout T."/>
            <person name="Lass-Florl C."/>
            <person name="Gabaldon T."/>
        </authorList>
    </citation>
    <scope>NUCLEOTIDE SEQUENCE [LARGE SCALE GENOMIC DNA]</scope>
    <source>
        <strain evidence="8 9">CBS 180</strain>
    </source>
</reference>
<dbReference type="InterPro" id="IPR003819">
    <property type="entry name" value="TauD/TfdA-like"/>
</dbReference>
<dbReference type="GO" id="GO:0005737">
    <property type="term" value="C:cytoplasm"/>
    <property type="evidence" value="ECO:0007669"/>
    <property type="project" value="TreeGrafter"/>
</dbReference>
<comment type="similarity">
    <text evidence="2">Belongs to the TfdA dioxygenase family.</text>
</comment>
<dbReference type="GO" id="GO:0044273">
    <property type="term" value="P:sulfur compound catabolic process"/>
    <property type="evidence" value="ECO:0007669"/>
    <property type="project" value="TreeGrafter"/>
</dbReference>
<dbReference type="SUPFAM" id="SSF51197">
    <property type="entry name" value="Clavaminate synthase-like"/>
    <property type="match status" value="1"/>
</dbReference>
<evidence type="ECO:0000313" key="9">
    <source>
        <dbReference type="Proteomes" id="UP000307173"/>
    </source>
</evidence>
<dbReference type="InterPro" id="IPR051323">
    <property type="entry name" value="AtsK-like"/>
</dbReference>
<proteinExistence type="inferred from homology"/>
<keyword evidence="5" id="KW-0560">Oxidoreductase</keyword>
<name>A0A4T0WWG7_9ASCO</name>
<gene>
    <name evidence="8" type="ORF">CANINC_004334</name>
</gene>
<dbReference type="STRING" id="52247.A0A4T0WWG7"/>
<comment type="caution">
    <text evidence="8">The sequence shown here is derived from an EMBL/GenBank/DDBJ whole genome shotgun (WGS) entry which is preliminary data.</text>
</comment>
<evidence type="ECO:0000256" key="1">
    <source>
        <dbReference type="ARBA" id="ARBA00001954"/>
    </source>
</evidence>
<dbReference type="Gene3D" id="3.60.130.10">
    <property type="entry name" value="Clavaminate synthase-like"/>
    <property type="match status" value="1"/>
</dbReference>
<keyword evidence="4" id="KW-0223">Dioxygenase</keyword>
<keyword evidence="6" id="KW-0408">Iron</keyword>
<dbReference type="GO" id="GO:0000907">
    <property type="term" value="F:sulfonate dioxygenase activity"/>
    <property type="evidence" value="ECO:0007669"/>
    <property type="project" value="TreeGrafter"/>
</dbReference>
<dbReference type="Pfam" id="PF02668">
    <property type="entry name" value="TauD"/>
    <property type="match status" value="1"/>
</dbReference>
<accession>A0A4T0WWG7</accession>
<organism evidence="8 9">
    <name type="scientific">Pichia inconspicua</name>
    <dbReference type="NCBI Taxonomy" id="52247"/>
    <lineage>
        <taxon>Eukaryota</taxon>
        <taxon>Fungi</taxon>
        <taxon>Dikarya</taxon>
        <taxon>Ascomycota</taxon>
        <taxon>Saccharomycotina</taxon>
        <taxon>Pichiomycetes</taxon>
        <taxon>Pichiales</taxon>
        <taxon>Pichiaceae</taxon>
        <taxon>Pichia</taxon>
    </lineage>
</organism>
<dbReference type="EMBL" id="SELW01000652">
    <property type="protein sequence ID" value="TID15805.1"/>
    <property type="molecule type" value="Genomic_DNA"/>
</dbReference>
<keyword evidence="3" id="KW-0479">Metal-binding</keyword>
<dbReference type="InterPro" id="IPR042098">
    <property type="entry name" value="TauD-like_sf"/>
</dbReference>
<evidence type="ECO:0000256" key="5">
    <source>
        <dbReference type="ARBA" id="ARBA00023002"/>
    </source>
</evidence>
<evidence type="ECO:0000256" key="4">
    <source>
        <dbReference type="ARBA" id="ARBA00022964"/>
    </source>
</evidence>